<protein>
    <submittedName>
        <fullName evidence="1">Uncharacterized protein</fullName>
    </submittedName>
</protein>
<organism evidence="1 2">
    <name type="scientific">Halocatena marina</name>
    <dbReference type="NCBI Taxonomy" id="2934937"/>
    <lineage>
        <taxon>Archaea</taxon>
        <taxon>Methanobacteriati</taxon>
        <taxon>Methanobacteriota</taxon>
        <taxon>Stenosarchaea group</taxon>
        <taxon>Halobacteria</taxon>
        <taxon>Halobacteriales</taxon>
        <taxon>Natronomonadaceae</taxon>
        <taxon>Halocatena</taxon>
    </lineage>
</organism>
<dbReference type="Proteomes" id="UP001596417">
    <property type="component" value="Unassembled WGS sequence"/>
</dbReference>
<name>A0ABD5YPY3_9EURY</name>
<evidence type="ECO:0000313" key="1">
    <source>
        <dbReference type="EMBL" id="MFC7190181.1"/>
    </source>
</evidence>
<gene>
    <name evidence="1" type="ORF">ACFQL7_10165</name>
</gene>
<dbReference type="RefSeq" id="WP_390207493.1">
    <property type="nucleotide sequence ID" value="NZ_JBHSZC010000001.1"/>
</dbReference>
<reference evidence="1 2" key="1">
    <citation type="journal article" date="2019" name="Int. J. Syst. Evol. Microbiol.">
        <title>The Global Catalogue of Microorganisms (GCM) 10K type strain sequencing project: providing services to taxonomists for standard genome sequencing and annotation.</title>
        <authorList>
            <consortium name="The Broad Institute Genomics Platform"/>
            <consortium name="The Broad Institute Genome Sequencing Center for Infectious Disease"/>
            <person name="Wu L."/>
            <person name="Ma J."/>
        </authorList>
    </citation>
    <scope>NUCLEOTIDE SEQUENCE [LARGE SCALE GENOMIC DNA]</scope>
    <source>
        <strain evidence="1 2">RDMS1</strain>
    </source>
</reference>
<comment type="caution">
    <text evidence="1">The sequence shown here is derived from an EMBL/GenBank/DDBJ whole genome shotgun (WGS) entry which is preliminary data.</text>
</comment>
<dbReference type="EMBL" id="JBHTAX010000001">
    <property type="protein sequence ID" value="MFC7190181.1"/>
    <property type="molecule type" value="Genomic_DNA"/>
</dbReference>
<proteinExistence type="predicted"/>
<sequence length="129" mass="14178">MAASYGGFIQVKTDNELHDNRNMRRRSLLQTVFGSSVLLSGWSVVTISSDQLSSDLSTELTILSQQPEKPINNKPIITTDKEENSVIITGKMWQGSPCEEVKLTDISLDQASDELRITVASVQKKPPSG</sequence>
<keyword evidence="2" id="KW-1185">Reference proteome</keyword>
<dbReference type="AlphaFoldDB" id="A0ABD5YPY3"/>
<evidence type="ECO:0000313" key="2">
    <source>
        <dbReference type="Proteomes" id="UP001596417"/>
    </source>
</evidence>
<accession>A0ABD5YPY3</accession>